<dbReference type="NCBIfam" id="TIGR03086">
    <property type="entry name" value="TIGR03086 family metal-binding protein"/>
    <property type="match status" value="1"/>
</dbReference>
<dbReference type="EMBL" id="CAEZXX010000027">
    <property type="protein sequence ID" value="CAB4700661.1"/>
    <property type="molecule type" value="Genomic_DNA"/>
</dbReference>
<sequence>MSEGTDRLITMLTAFDSRVQAAKSGDWGRPAPCEGWTARDVVTHVANNVFNLTAGLTGSEPTPVADDEDTVAGWDRALAAANAVLPTADMTQNVPGPMGAMPAEMVIGRLMSMDTLVHIWDLARAVGGDERLDAEAVARAYDGVKPMDAMIRRPGVFGPKVECAPGSDLQTEFLSFLGRTV</sequence>
<dbReference type="EMBL" id="CAEZYY010000008">
    <property type="protein sequence ID" value="CAB4747804.1"/>
    <property type="molecule type" value="Genomic_DNA"/>
</dbReference>
<dbReference type="InterPro" id="IPR017520">
    <property type="entry name" value="CHP03086"/>
</dbReference>
<dbReference type="EMBL" id="CAFBQP010000030">
    <property type="protein sequence ID" value="CAB5060372.1"/>
    <property type="molecule type" value="Genomic_DNA"/>
</dbReference>
<gene>
    <name evidence="2" type="ORF">UFOPK2602_00576</name>
    <name evidence="3" type="ORF">UFOPK2806_00821</name>
    <name evidence="4" type="ORF">UFOPK4306_00957</name>
</gene>
<dbReference type="Pfam" id="PF11716">
    <property type="entry name" value="MDMPI_N"/>
    <property type="match status" value="1"/>
</dbReference>
<dbReference type="GO" id="GO:0046872">
    <property type="term" value="F:metal ion binding"/>
    <property type="evidence" value="ECO:0007669"/>
    <property type="project" value="InterPro"/>
</dbReference>
<dbReference type="InterPro" id="IPR034660">
    <property type="entry name" value="DinB/YfiT-like"/>
</dbReference>
<evidence type="ECO:0000313" key="3">
    <source>
        <dbReference type="EMBL" id="CAB4747804.1"/>
    </source>
</evidence>
<dbReference type="InterPro" id="IPR024344">
    <property type="entry name" value="MDMPI_metal-binding"/>
</dbReference>
<reference evidence="2" key="1">
    <citation type="submission" date="2020-05" db="EMBL/GenBank/DDBJ databases">
        <authorList>
            <person name="Chiriac C."/>
            <person name="Salcher M."/>
            <person name="Ghai R."/>
            <person name="Kavagutti S V."/>
        </authorList>
    </citation>
    <scope>NUCLEOTIDE SEQUENCE</scope>
</reference>
<organism evidence="2">
    <name type="scientific">freshwater metagenome</name>
    <dbReference type="NCBI Taxonomy" id="449393"/>
    <lineage>
        <taxon>unclassified sequences</taxon>
        <taxon>metagenomes</taxon>
        <taxon>ecological metagenomes</taxon>
    </lineage>
</organism>
<protein>
    <submittedName>
        <fullName evidence="2">Unannotated protein</fullName>
    </submittedName>
</protein>
<accession>A0A6J6PMG5</accession>
<dbReference type="AlphaFoldDB" id="A0A6J6PMG5"/>
<name>A0A6J6PMG5_9ZZZZ</name>
<feature type="domain" description="Mycothiol-dependent maleylpyruvate isomerase metal-binding" evidence="1">
    <location>
        <begin position="13"/>
        <end position="123"/>
    </location>
</feature>
<dbReference type="NCBIfam" id="TIGR03083">
    <property type="entry name" value="maleylpyruvate isomerase family mycothiol-dependent enzyme"/>
    <property type="match status" value="1"/>
</dbReference>
<dbReference type="InterPro" id="IPR017517">
    <property type="entry name" value="Maleyloyr_isom"/>
</dbReference>
<proteinExistence type="predicted"/>
<evidence type="ECO:0000259" key="1">
    <source>
        <dbReference type="Pfam" id="PF11716"/>
    </source>
</evidence>
<evidence type="ECO:0000313" key="2">
    <source>
        <dbReference type="EMBL" id="CAB4700661.1"/>
    </source>
</evidence>
<evidence type="ECO:0000313" key="4">
    <source>
        <dbReference type="EMBL" id="CAB5060372.1"/>
    </source>
</evidence>
<dbReference type="SUPFAM" id="SSF109854">
    <property type="entry name" value="DinB/YfiT-like putative metalloenzymes"/>
    <property type="match status" value="1"/>
</dbReference>
<dbReference type="Gene3D" id="1.20.120.450">
    <property type="entry name" value="dinb family like domain"/>
    <property type="match status" value="1"/>
</dbReference>